<keyword evidence="1" id="KW-0812">Transmembrane</keyword>
<evidence type="ECO:0000313" key="2">
    <source>
        <dbReference type="EMBL" id="GIH05476.1"/>
    </source>
</evidence>
<evidence type="ECO:0000256" key="1">
    <source>
        <dbReference type="SAM" id="Phobius"/>
    </source>
</evidence>
<gene>
    <name evidence="2" type="ORF">Rhe02_35430</name>
</gene>
<dbReference type="AlphaFoldDB" id="A0A8J3Q7V3"/>
<dbReference type="RefSeq" id="WP_203909322.1">
    <property type="nucleotide sequence ID" value="NZ_BONY01000019.1"/>
</dbReference>
<feature type="transmembrane region" description="Helical" evidence="1">
    <location>
        <begin position="7"/>
        <end position="30"/>
    </location>
</feature>
<keyword evidence="1" id="KW-1133">Transmembrane helix</keyword>
<dbReference type="Proteomes" id="UP000612899">
    <property type="component" value="Unassembled WGS sequence"/>
</dbReference>
<dbReference type="EMBL" id="BONY01000019">
    <property type="protein sequence ID" value="GIH05476.1"/>
    <property type="molecule type" value="Genomic_DNA"/>
</dbReference>
<keyword evidence="1" id="KW-0472">Membrane</keyword>
<reference evidence="2" key="1">
    <citation type="submission" date="2021-01" db="EMBL/GenBank/DDBJ databases">
        <title>Whole genome shotgun sequence of Rhizocola hellebori NBRC 109834.</title>
        <authorList>
            <person name="Komaki H."/>
            <person name="Tamura T."/>
        </authorList>
    </citation>
    <scope>NUCLEOTIDE SEQUENCE</scope>
    <source>
        <strain evidence="2">NBRC 109834</strain>
    </source>
</reference>
<comment type="caution">
    <text evidence="2">The sequence shown here is derived from an EMBL/GenBank/DDBJ whole genome shotgun (WGS) entry which is preliminary data.</text>
</comment>
<sequence length="260" mass="29293">MRIAVALFKYGFGGAILILIAVYLCGAFLTREIGVEKYEKEFLAATLFWLVGLALAQAASAAAGKRSLAAAQADLATLARVAAEAGTAPEVRFYEGDEVYEATRRAVSQARKRVWVTYLRGEGPARSAAAEKHFQACREWAMRFPGRSFRRIILYCDTPAMSDFYAMELRTALEADDRKRSYHVRLLDGSVHATEAFSVGIYDDVVIFTHNDGPDHVFAFSIRSEKLANQHIREYYNRLWNLEVTRPIQEVFSADDYARR</sequence>
<name>A0A8J3Q7V3_9ACTN</name>
<accession>A0A8J3Q7V3</accession>
<proteinExistence type="predicted"/>
<evidence type="ECO:0000313" key="3">
    <source>
        <dbReference type="Proteomes" id="UP000612899"/>
    </source>
</evidence>
<feature type="transmembrane region" description="Helical" evidence="1">
    <location>
        <begin position="42"/>
        <end position="63"/>
    </location>
</feature>
<keyword evidence="3" id="KW-1185">Reference proteome</keyword>
<protein>
    <submittedName>
        <fullName evidence="2">Uncharacterized protein</fullName>
    </submittedName>
</protein>
<organism evidence="2 3">
    <name type="scientific">Rhizocola hellebori</name>
    <dbReference type="NCBI Taxonomy" id="1392758"/>
    <lineage>
        <taxon>Bacteria</taxon>
        <taxon>Bacillati</taxon>
        <taxon>Actinomycetota</taxon>
        <taxon>Actinomycetes</taxon>
        <taxon>Micromonosporales</taxon>
        <taxon>Micromonosporaceae</taxon>
        <taxon>Rhizocola</taxon>
    </lineage>
</organism>